<dbReference type="InterPro" id="IPR017927">
    <property type="entry name" value="FAD-bd_FR_type"/>
</dbReference>
<dbReference type="GO" id="GO:0016491">
    <property type="term" value="F:oxidoreductase activity"/>
    <property type="evidence" value="ECO:0007669"/>
    <property type="project" value="InterPro"/>
</dbReference>
<evidence type="ECO:0000259" key="1">
    <source>
        <dbReference type="PROSITE" id="PS51384"/>
    </source>
</evidence>
<comment type="caution">
    <text evidence="2">The sequence shown here is derived from an EMBL/GenBank/DDBJ whole genome shotgun (WGS) entry which is preliminary data.</text>
</comment>
<dbReference type="Gene3D" id="3.40.50.80">
    <property type="entry name" value="Nucleotide-binding domain of ferredoxin-NADP reductase (FNR) module"/>
    <property type="match status" value="1"/>
</dbReference>
<dbReference type="SUPFAM" id="SSF63380">
    <property type="entry name" value="Riboflavin synthase domain-like"/>
    <property type="match status" value="1"/>
</dbReference>
<evidence type="ECO:0000313" key="3">
    <source>
        <dbReference type="Proteomes" id="UP000584670"/>
    </source>
</evidence>
<reference evidence="2 3" key="1">
    <citation type="submission" date="2020-08" db="EMBL/GenBank/DDBJ databases">
        <title>Streptomyces sp. PSKA01 genome sequencing and assembly.</title>
        <authorList>
            <person name="Mandal S."/>
            <person name="Maiti P.K."/>
            <person name="Das P."/>
        </authorList>
    </citation>
    <scope>NUCLEOTIDE SEQUENCE [LARGE SCALE GENOMIC DNA]</scope>
    <source>
        <strain evidence="2 3">PSKA01</strain>
    </source>
</reference>
<dbReference type="Pfam" id="PF04954">
    <property type="entry name" value="SIP"/>
    <property type="match status" value="1"/>
</dbReference>
<keyword evidence="3" id="KW-1185">Reference proteome</keyword>
<name>A0A7X1JH01_9ACTN</name>
<dbReference type="InterPro" id="IPR039261">
    <property type="entry name" value="FNR_nucleotide-bd"/>
</dbReference>
<dbReference type="Gene3D" id="2.40.30.10">
    <property type="entry name" value="Translation factors"/>
    <property type="match status" value="1"/>
</dbReference>
<proteinExistence type="predicted"/>
<sequence length="285" mass="31481">MTTAVAVAFRFFSLQVVRTRRLGPSLVRVTFGGEELRDFHSDGCDQSLSLFLPHPGQDTPVVPIELGDGWWQGWRELPDDVRAVMRSYTLRALRRDPDEIDIDFVLHGVEPGAAVPAGPASRWASTAAAGDRVLLIGPAVADNRAIRFRPPADTDLVVIWGDETAVPAVSAIVESLPVGTRARVWLEVRHAGDIQDLATEADAEINWLVHEDQGAEGSPMALDALRAARLPAAEHPYVWIAGESGCVKALRRHFVGERGIDRRRVTFVGYWRRGLTEEELRERGE</sequence>
<dbReference type="CDD" id="cd06193">
    <property type="entry name" value="siderophore_interacting"/>
    <property type="match status" value="1"/>
</dbReference>
<feature type="domain" description="FAD-binding FR-type" evidence="1">
    <location>
        <begin position="9"/>
        <end position="151"/>
    </location>
</feature>
<dbReference type="AlphaFoldDB" id="A0A7X1JH01"/>
<dbReference type="PANTHER" id="PTHR30157:SF0">
    <property type="entry name" value="NADPH-DEPENDENT FERRIC-CHELATE REDUCTASE"/>
    <property type="match status" value="1"/>
</dbReference>
<dbReference type="PROSITE" id="PS51384">
    <property type="entry name" value="FAD_FR"/>
    <property type="match status" value="1"/>
</dbReference>
<dbReference type="RefSeq" id="WP_186287765.1">
    <property type="nucleotide sequence ID" value="NZ_JACMSF010000093.1"/>
</dbReference>
<organism evidence="2 3">
    <name type="scientific">Streptomyces cupreus</name>
    <dbReference type="NCBI Taxonomy" id="2759956"/>
    <lineage>
        <taxon>Bacteria</taxon>
        <taxon>Bacillati</taxon>
        <taxon>Actinomycetota</taxon>
        <taxon>Actinomycetes</taxon>
        <taxon>Kitasatosporales</taxon>
        <taxon>Streptomycetaceae</taxon>
        <taxon>Streptomyces</taxon>
    </lineage>
</organism>
<dbReference type="InterPro" id="IPR013113">
    <property type="entry name" value="SIP_FAD-bd"/>
</dbReference>
<gene>
    <name evidence="2" type="ORF">H4N64_41235</name>
</gene>
<dbReference type="Pfam" id="PF08021">
    <property type="entry name" value="FAD_binding_9"/>
    <property type="match status" value="1"/>
</dbReference>
<dbReference type="InterPro" id="IPR039374">
    <property type="entry name" value="SIP_fam"/>
</dbReference>
<dbReference type="InterPro" id="IPR007037">
    <property type="entry name" value="SIP_rossman_dom"/>
</dbReference>
<accession>A0A7X1JH01</accession>
<dbReference type="PANTHER" id="PTHR30157">
    <property type="entry name" value="FERRIC REDUCTASE, NADPH-DEPENDENT"/>
    <property type="match status" value="1"/>
</dbReference>
<protein>
    <submittedName>
        <fullName evidence="2">Siderophore-interacting protein</fullName>
    </submittedName>
</protein>
<dbReference type="InterPro" id="IPR017938">
    <property type="entry name" value="Riboflavin_synthase-like_b-brl"/>
</dbReference>
<dbReference type="Proteomes" id="UP000584670">
    <property type="component" value="Unassembled WGS sequence"/>
</dbReference>
<dbReference type="EMBL" id="JACMSF010000093">
    <property type="protein sequence ID" value="MBC2907827.1"/>
    <property type="molecule type" value="Genomic_DNA"/>
</dbReference>
<evidence type="ECO:0000313" key="2">
    <source>
        <dbReference type="EMBL" id="MBC2907827.1"/>
    </source>
</evidence>